<proteinExistence type="inferred from homology"/>
<dbReference type="InterPro" id="IPR045299">
    <property type="entry name" value="Complex1_LYR_NDUFA6_LYRM6"/>
</dbReference>
<keyword evidence="8" id="KW-0472">Membrane</keyword>
<name>A0AAD4BS64_BOLED</name>
<evidence type="ECO:0000256" key="5">
    <source>
        <dbReference type="ARBA" id="ARBA00022792"/>
    </source>
</evidence>
<keyword evidence="11" id="KW-1185">Reference proteome</keyword>
<dbReference type="InterPro" id="IPR016488">
    <property type="entry name" value="NADH_Ub_cplx-1_asu_su-6"/>
</dbReference>
<comment type="similarity">
    <text evidence="2">Belongs to the complex I LYR family.</text>
</comment>
<dbReference type="PANTHER" id="PTHR12964:SF0">
    <property type="entry name" value="NADH DEHYDROGENASE [UBIQUINONE] 1 ALPHA SUBCOMPLEX SUBUNIT 6"/>
    <property type="match status" value="1"/>
</dbReference>
<gene>
    <name evidence="10" type="ORF">L210DRAFT_3621909</name>
</gene>
<reference evidence="10" key="1">
    <citation type="submission" date="2019-10" db="EMBL/GenBank/DDBJ databases">
        <authorList>
            <consortium name="DOE Joint Genome Institute"/>
            <person name="Kuo A."/>
            <person name="Miyauchi S."/>
            <person name="Kiss E."/>
            <person name="Drula E."/>
            <person name="Kohler A."/>
            <person name="Sanchez-Garcia M."/>
            <person name="Andreopoulos B."/>
            <person name="Barry K.W."/>
            <person name="Bonito G."/>
            <person name="Buee M."/>
            <person name="Carver A."/>
            <person name="Chen C."/>
            <person name="Cichocki N."/>
            <person name="Clum A."/>
            <person name="Culley D."/>
            <person name="Crous P.W."/>
            <person name="Fauchery L."/>
            <person name="Girlanda M."/>
            <person name="Hayes R."/>
            <person name="Keri Z."/>
            <person name="LaButti K."/>
            <person name="Lipzen A."/>
            <person name="Lombard V."/>
            <person name="Magnuson J."/>
            <person name="Maillard F."/>
            <person name="Morin E."/>
            <person name="Murat C."/>
            <person name="Nolan M."/>
            <person name="Ohm R."/>
            <person name="Pangilinan J."/>
            <person name="Pereira M."/>
            <person name="Perotto S."/>
            <person name="Peter M."/>
            <person name="Riley R."/>
            <person name="Sitrit Y."/>
            <person name="Stielow B."/>
            <person name="Szollosi G."/>
            <person name="Zifcakova L."/>
            <person name="Stursova M."/>
            <person name="Spatafora J.W."/>
            <person name="Tedersoo L."/>
            <person name="Vaario L.-M."/>
            <person name="Yamada A."/>
            <person name="Yan M."/>
            <person name="Wang P."/>
            <person name="Xu J."/>
            <person name="Bruns T."/>
            <person name="Baldrian P."/>
            <person name="Vilgalys R."/>
            <person name="Henrissat B."/>
            <person name="Grigoriev I.V."/>
            <person name="Hibbett D."/>
            <person name="Nagy L.G."/>
            <person name="Martin F.M."/>
        </authorList>
    </citation>
    <scope>NUCLEOTIDE SEQUENCE</scope>
    <source>
        <strain evidence="10">BED1</strain>
    </source>
</reference>
<keyword evidence="7" id="KW-0496">Mitochondrion</keyword>
<keyword evidence="5" id="KW-0999">Mitochondrion inner membrane</keyword>
<evidence type="ECO:0000313" key="10">
    <source>
        <dbReference type="EMBL" id="KAF8438431.1"/>
    </source>
</evidence>
<dbReference type="Pfam" id="PF05347">
    <property type="entry name" value="Complex1_LYR"/>
    <property type="match status" value="1"/>
</dbReference>
<evidence type="ECO:0000256" key="1">
    <source>
        <dbReference type="ARBA" id="ARBA00004443"/>
    </source>
</evidence>
<evidence type="ECO:0000256" key="2">
    <source>
        <dbReference type="ARBA" id="ARBA00009508"/>
    </source>
</evidence>
<dbReference type="GO" id="GO:0006979">
    <property type="term" value="P:response to oxidative stress"/>
    <property type="evidence" value="ECO:0007669"/>
    <property type="project" value="TreeGrafter"/>
</dbReference>
<comment type="caution">
    <text evidence="10">The sequence shown here is derived from an EMBL/GenBank/DDBJ whole genome shotgun (WGS) entry which is preliminary data.</text>
</comment>
<feature type="domain" description="Complex 1 LYR protein" evidence="9">
    <location>
        <begin position="23"/>
        <end position="85"/>
    </location>
</feature>
<evidence type="ECO:0000256" key="8">
    <source>
        <dbReference type="ARBA" id="ARBA00023136"/>
    </source>
</evidence>
<evidence type="ECO:0000256" key="6">
    <source>
        <dbReference type="ARBA" id="ARBA00022982"/>
    </source>
</evidence>
<dbReference type="AlphaFoldDB" id="A0AAD4BS64"/>
<evidence type="ECO:0000256" key="4">
    <source>
        <dbReference type="ARBA" id="ARBA00022660"/>
    </source>
</evidence>
<dbReference type="Proteomes" id="UP001194468">
    <property type="component" value="Unassembled WGS sequence"/>
</dbReference>
<dbReference type="InterPro" id="IPR008011">
    <property type="entry name" value="Complex1_LYR_dom"/>
</dbReference>
<keyword evidence="3" id="KW-0813">Transport</keyword>
<dbReference type="PANTHER" id="PTHR12964">
    <property type="entry name" value="NADH-UBIQUINONE OXIDOREDUCTASE B14 SUBUNIT"/>
    <property type="match status" value="1"/>
</dbReference>
<comment type="subcellular location">
    <subcellularLocation>
        <location evidence="1">Mitochondrion inner membrane</location>
        <topology evidence="1">Peripheral membrane protein</topology>
        <orientation evidence="1">Matrix side</orientation>
    </subcellularLocation>
</comment>
<dbReference type="GO" id="GO:0045271">
    <property type="term" value="C:respiratory chain complex I"/>
    <property type="evidence" value="ECO:0007669"/>
    <property type="project" value="InterPro"/>
</dbReference>
<evidence type="ECO:0000313" key="11">
    <source>
        <dbReference type="Proteomes" id="UP001194468"/>
    </source>
</evidence>
<dbReference type="PIRSF" id="PIRSF006643">
    <property type="entry name" value="NDUA6"/>
    <property type="match status" value="1"/>
</dbReference>
<dbReference type="GO" id="GO:0005743">
    <property type="term" value="C:mitochondrial inner membrane"/>
    <property type="evidence" value="ECO:0007669"/>
    <property type="project" value="UniProtKB-SubCell"/>
</dbReference>
<keyword evidence="4" id="KW-0679">Respiratory chain</keyword>
<evidence type="ECO:0000259" key="9">
    <source>
        <dbReference type="Pfam" id="PF05347"/>
    </source>
</evidence>
<evidence type="ECO:0000256" key="3">
    <source>
        <dbReference type="ARBA" id="ARBA00022448"/>
    </source>
</evidence>
<protein>
    <submittedName>
        <fullName evidence="10">NdufA6 NADH-ubiquinone oxidoreductase 14.8 kDa subunit</fullName>
    </submittedName>
</protein>
<keyword evidence="6" id="KW-0249">Electron transport</keyword>
<dbReference type="CDD" id="cd20266">
    <property type="entry name" value="Complex1_LYR_NDUFA6_LYRM6"/>
    <property type="match status" value="1"/>
</dbReference>
<dbReference type="EMBL" id="WHUW01000016">
    <property type="protein sequence ID" value="KAF8438431.1"/>
    <property type="molecule type" value="Genomic_DNA"/>
</dbReference>
<sequence>MTTIPSRLAQISRMSSSPEEARRRVIDLYRGWIRAAPEIVSLYAIPVTPAYVRHCIRQKFEANRHVTDPRAIEVLIHKNRQDLQETLNCWKQTDHVMGILLKANERPQRTFLQKFFEGRDEDAVRPAASGVV</sequence>
<organism evidence="10 11">
    <name type="scientific">Boletus edulis BED1</name>
    <dbReference type="NCBI Taxonomy" id="1328754"/>
    <lineage>
        <taxon>Eukaryota</taxon>
        <taxon>Fungi</taxon>
        <taxon>Dikarya</taxon>
        <taxon>Basidiomycota</taxon>
        <taxon>Agaricomycotina</taxon>
        <taxon>Agaricomycetes</taxon>
        <taxon>Agaricomycetidae</taxon>
        <taxon>Boletales</taxon>
        <taxon>Boletineae</taxon>
        <taxon>Boletaceae</taxon>
        <taxon>Boletoideae</taxon>
        <taxon>Boletus</taxon>
    </lineage>
</organism>
<accession>A0AAD4BS64</accession>
<evidence type="ECO:0000256" key="7">
    <source>
        <dbReference type="ARBA" id="ARBA00023128"/>
    </source>
</evidence>
<reference evidence="10" key="2">
    <citation type="journal article" date="2020" name="Nat. Commun.">
        <title>Large-scale genome sequencing of mycorrhizal fungi provides insights into the early evolution of symbiotic traits.</title>
        <authorList>
            <person name="Miyauchi S."/>
            <person name="Kiss E."/>
            <person name="Kuo A."/>
            <person name="Drula E."/>
            <person name="Kohler A."/>
            <person name="Sanchez-Garcia M."/>
            <person name="Morin E."/>
            <person name="Andreopoulos B."/>
            <person name="Barry K.W."/>
            <person name="Bonito G."/>
            <person name="Buee M."/>
            <person name="Carver A."/>
            <person name="Chen C."/>
            <person name="Cichocki N."/>
            <person name="Clum A."/>
            <person name="Culley D."/>
            <person name="Crous P.W."/>
            <person name="Fauchery L."/>
            <person name="Girlanda M."/>
            <person name="Hayes R.D."/>
            <person name="Keri Z."/>
            <person name="LaButti K."/>
            <person name="Lipzen A."/>
            <person name="Lombard V."/>
            <person name="Magnuson J."/>
            <person name="Maillard F."/>
            <person name="Murat C."/>
            <person name="Nolan M."/>
            <person name="Ohm R.A."/>
            <person name="Pangilinan J."/>
            <person name="Pereira M.F."/>
            <person name="Perotto S."/>
            <person name="Peter M."/>
            <person name="Pfister S."/>
            <person name="Riley R."/>
            <person name="Sitrit Y."/>
            <person name="Stielow J.B."/>
            <person name="Szollosi G."/>
            <person name="Zifcakova L."/>
            <person name="Stursova M."/>
            <person name="Spatafora J.W."/>
            <person name="Tedersoo L."/>
            <person name="Vaario L.M."/>
            <person name="Yamada A."/>
            <person name="Yan M."/>
            <person name="Wang P."/>
            <person name="Xu J."/>
            <person name="Bruns T."/>
            <person name="Baldrian P."/>
            <person name="Vilgalys R."/>
            <person name="Dunand C."/>
            <person name="Henrissat B."/>
            <person name="Grigoriev I.V."/>
            <person name="Hibbett D."/>
            <person name="Nagy L.G."/>
            <person name="Martin F.M."/>
        </authorList>
    </citation>
    <scope>NUCLEOTIDE SEQUENCE</scope>
    <source>
        <strain evidence="10">BED1</strain>
    </source>
</reference>